<evidence type="ECO:0000256" key="3">
    <source>
        <dbReference type="ARBA" id="ARBA00023125"/>
    </source>
</evidence>
<dbReference type="Proteomes" id="UP000002008">
    <property type="component" value="Chromosome"/>
</dbReference>
<keyword evidence="4" id="KW-0804">Transcription</keyword>
<dbReference type="InterPro" id="IPR036388">
    <property type="entry name" value="WH-like_DNA-bd_sf"/>
</dbReference>
<dbReference type="GO" id="GO:0045892">
    <property type="term" value="P:negative regulation of DNA-templated transcription"/>
    <property type="evidence" value="ECO:0007669"/>
    <property type="project" value="InterPro"/>
</dbReference>
<evidence type="ECO:0000256" key="2">
    <source>
        <dbReference type="ARBA" id="ARBA00023015"/>
    </source>
</evidence>
<dbReference type="EnsemblBacteria" id="ABY35071">
    <property type="protein sequence ID" value="ABY35071"/>
    <property type="gene ID" value="Caur_1854"/>
</dbReference>
<accession>A9WDA4</accession>
<evidence type="ECO:0000256" key="4">
    <source>
        <dbReference type="ARBA" id="ARBA00023163"/>
    </source>
</evidence>
<dbReference type="EMBL" id="CP000909">
    <property type="protein sequence ID" value="ABY35071.1"/>
    <property type="molecule type" value="Genomic_DNA"/>
</dbReference>
<organism evidence="5 6">
    <name type="scientific">Chloroflexus aurantiacus (strain ATCC 29366 / DSM 635 / J-10-fl)</name>
    <dbReference type="NCBI Taxonomy" id="324602"/>
    <lineage>
        <taxon>Bacteria</taxon>
        <taxon>Bacillati</taxon>
        <taxon>Chloroflexota</taxon>
        <taxon>Chloroflexia</taxon>
        <taxon>Chloroflexales</taxon>
        <taxon>Chloroflexineae</taxon>
        <taxon>Chloroflexaceae</taxon>
        <taxon>Chloroflexus</taxon>
    </lineage>
</organism>
<dbReference type="GO" id="GO:0003677">
    <property type="term" value="F:DNA binding"/>
    <property type="evidence" value="ECO:0007669"/>
    <property type="project" value="UniProtKB-KW"/>
</dbReference>
<dbReference type="PATRIC" id="fig|324602.8.peg.2117"/>
<dbReference type="InParanoid" id="A9WDA4"/>
<keyword evidence="2" id="KW-0805">Transcription regulation</keyword>
<comment type="similarity">
    <text evidence="1">Belongs to the BlaI transcriptional regulatory family.</text>
</comment>
<dbReference type="SUPFAM" id="SSF46785">
    <property type="entry name" value="Winged helix' DNA-binding domain"/>
    <property type="match status" value="1"/>
</dbReference>
<dbReference type="STRING" id="324602.Caur_1854"/>
<dbReference type="KEGG" id="cau:Caur_1854"/>
<dbReference type="AlphaFoldDB" id="A9WDA4"/>
<dbReference type="InterPro" id="IPR036390">
    <property type="entry name" value="WH_DNA-bd_sf"/>
</dbReference>
<dbReference type="HOGENOM" id="CLU_119090_1_2_0"/>
<evidence type="ECO:0000313" key="5">
    <source>
        <dbReference type="EMBL" id="ABY35071.1"/>
    </source>
</evidence>
<sequence>MAFNLRFRFSPTKDGLVKVLGPLETEIMQILWQEGSSTVKKVHRKLAQQRDIAYTTVMTTMSRLADKGVLNRERDGLAYVYTPVISEDEFVNLVVRQVLDGLLDDYSDTAISYMVDYLAKNNPAELRRLQREISQRLNGTK</sequence>
<dbReference type="eggNOG" id="COG3682">
    <property type="taxonomic scope" value="Bacteria"/>
</dbReference>
<evidence type="ECO:0000256" key="1">
    <source>
        <dbReference type="ARBA" id="ARBA00011046"/>
    </source>
</evidence>
<proteinExistence type="inferred from homology"/>
<dbReference type="PIRSF" id="PIRSF019455">
    <property type="entry name" value="CopR_AtkY"/>
    <property type="match status" value="1"/>
</dbReference>
<reference evidence="6" key="1">
    <citation type="journal article" date="2011" name="BMC Genomics">
        <title>Complete genome sequence of the filamentous anoxygenic phototrophic bacterium Chloroflexus aurantiacus.</title>
        <authorList>
            <person name="Tang K.H."/>
            <person name="Barry K."/>
            <person name="Chertkov O."/>
            <person name="Dalin E."/>
            <person name="Han C.S."/>
            <person name="Hauser L.J."/>
            <person name="Honchak B.M."/>
            <person name="Karbach L.E."/>
            <person name="Land M.L."/>
            <person name="Lapidus A."/>
            <person name="Larimer F.W."/>
            <person name="Mikhailova N."/>
            <person name="Pitluck S."/>
            <person name="Pierson B.K."/>
            <person name="Blankenship R.E."/>
        </authorList>
    </citation>
    <scope>NUCLEOTIDE SEQUENCE [LARGE SCALE GENOMIC DNA]</scope>
    <source>
        <strain evidence="6">ATCC 29366 / DSM 635 / J-10-fl</strain>
    </source>
</reference>
<dbReference type="InterPro" id="IPR005650">
    <property type="entry name" value="BlaI_family"/>
</dbReference>
<evidence type="ECO:0000313" key="6">
    <source>
        <dbReference type="Proteomes" id="UP000002008"/>
    </source>
</evidence>
<protein>
    <submittedName>
        <fullName evidence="5">Penicillinase repressor</fullName>
    </submittedName>
</protein>
<gene>
    <name evidence="5" type="ordered locus">Caur_1854</name>
</gene>
<dbReference type="Gene3D" id="1.10.10.10">
    <property type="entry name" value="Winged helix-like DNA-binding domain superfamily/Winged helix DNA-binding domain"/>
    <property type="match status" value="1"/>
</dbReference>
<dbReference type="RefSeq" id="WP_012257725.1">
    <property type="nucleotide sequence ID" value="NC_010175.1"/>
</dbReference>
<keyword evidence="3" id="KW-0238">DNA-binding</keyword>
<dbReference type="Pfam" id="PF03965">
    <property type="entry name" value="Penicillinase_R"/>
    <property type="match status" value="1"/>
</dbReference>
<keyword evidence="6" id="KW-1185">Reference proteome</keyword>
<name>A9WDA4_CHLAA</name>